<sequence>MNNSKSRKVGKINKKDRISCMPDSILCHILSFLSTEDAVRTSILSSRWKLVWASLPNLMFNDKLCYRRDGTSDNGALTRFENFVDRMLLSNSVSISKFSLHCQKKPRYLSRLKFWVALAIMRNVHEIEVNLPVDDPFEEGYEPVELPDCIYNSETLEILKLETDFVFKSPSSGICFPRVKKFHVEIYKPNMPDFSICPVLEDLSIDYSLNFDWDADISISSQTLKRLNLMIGGPIVFANEHQATIEAPKLEHLHVNDGTLVSYLVYELHSLCDARLDIDYSRVRSDPVRADHALQLLKKLTNLKSLYLSCGTIYALGEAYRHLYDAHQYFLPTFSNLSFLEVRIREYGWWILPIIFNCSPNLESFVLIMDVNGPEYYVEAGWIEPQFVPYCLQFNVKKIEILYGDDDPLEPVKYLLKNCGVLDKMIFRYVGESSNELCKELLMFPRGSKTCEVELRGKYGD</sequence>
<evidence type="ECO:0000313" key="2">
    <source>
        <dbReference type="EMBL" id="KDO43200.1"/>
    </source>
</evidence>
<dbReference type="EMBL" id="KK785398">
    <property type="protein sequence ID" value="KDO43200.1"/>
    <property type="molecule type" value="Genomic_DNA"/>
</dbReference>
<dbReference type="SMART" id="SM00579">
    <property type="entry name" value="FBD"/>
    <property type="match status" value="1"/>
</dbReference>
<dbReference type="SUPFAM" id="SSF52047">
    <property type="entry name" value="RNI-like"/>
    <property type="match status" value="1"/>
</dbReference>
<dbReference type="InterPro" id="IPR036047">
    <property type="entry name" value="F-box-like_dom_sf"/>
</dbReference>
<reference evidence="2 3" key="1">
    <citation type="submission" date="2014-04" db="EMBL/GenBank/DDBJ databases">
        <authorList>
            <consortium name="International Citrus Genome Consortium"/>
            <person name="Gmitter F."/>
            <person name="Chen C."/>
            <person name="Farmerie W."/>
            <person name="Harkins T."/>
            <person name="Desany B."/>
            <person name="Mohiuddin M."/>
            <person name="Kodira C."/>
            <person name="Borodovsky M."/>
            <person name="Lomsadze A."/>
            <person name="Burns P."/>
            <person name="Jenkins J."/>
            <person name="Prochnik S."/>
            <person name="Shu S."/>
            <person name="Chapman J."/>
            <person name="Pitluck S."/>
            <person name="Schmutz J."/>
            <person name="Rokhsar D."/>
        </authorList>
    </citation>
    <scope>NUCLEOTIDE SEQUENCE</scope>
</reference>
<dbReference type="SMART" id="SM00256">
    <property type="entry name" value="FBOX"/>
    <property type="match status" value="1"/>
</dbReference>
<accession>A0A067DNS9</accession>
<dbReference type="PANTHER" id="PTHR31900:SF27">
    <property type="entry name" value="FBD DOMAIN-CONTAINING PROTEIN"/>
    <property type="match status" value="1"/>
</dbReference>
<dbReference type="Pfam" id="PF08387">
    <property type="entry name" value="FBD"/>
    <property type="match status" value="1"/>
</dbReference>
<dbReference type="InterPro" id="IPR050232">
    <property type="entry name" value="FBL13/AtMIF1-like"/>
</dbReference>
<gene>
    <name evidence="2" type="ORF">CISIN_1g012533mg</name>
</gene>
<dbReference type="PROSITE" id="PS50181">
    <property type="entry name" value="FBOX"/>
    <property type="match status" value="1"/>
</dbReference>
<dbReference type="InterPro" id="IPR006566">
    <property type="entry name" value="FBD"/>
</dbReference>
<dbReference type="AlphaFoldDB" id="A0A067DNS9"/>
<dbReference type="InterPro" id="IPR053781">
    <property type="entry name" value="F-box_AtFBL13-like"/>
</dbReference>
<organism evidence="2 3">
    <name type="scientific">Citrus sinensis</name>
    <name type="common">Sweet orange</name>
    <name type="synonym">Citrus aurantium var. sinensis</name>
    <dbReference type="NCBI Taxonomy" id="2711"/>
    <lineage>
        <taxon>Eukaryota</taxon>
        <taxon>Viridiplantae</taxon>
        <taxon>Streptophyta</taxon>
        <taxon>Embryophyta</taxon>
        <taxon>Tracheophyta</taxon>
        <taxon>Spermatophyta</taxon>
        <taxon>Magnoliopsida</taxon>
        <taxon>eudicotyledons</taxon>
        <taxon>Gunneridae</taxon>
        <taxon>Pentapetalae</taxon>
        <taxon>rosids</taxon>
        <taxon>malvids</taxon>
        <taxon>Sapindales</taxon>
        <taxon>Rutaceae</taxon>
        <taxon>Aurantioideae</taxon>
        <taxon>Citrus</taxon>
    </lineage>
</organism>
<dbReference type="InterPro" id="IPR001810">
    <property type="entry name" value="F-box_dom"/>
</dbReference>
<dbReference type="Gene3D" id="1.20.1280.50">
    <property type="match status" value="1"/>
</dbReference>
<dbReference type="CDD" id="cd22160">
    <property type="entry name" value="F-box_AtFBL13-like"/>
    <property type="match status" value="1"/>
</dbReference>
<feature type="domain" description="F-box" evidence="1">
    <location>
        <begin position="15"/>
        <end position="63"/>
    </location>
</feature>
<evidence type="ECO:0000259" key="1">
    <source>
        <dbReference type="PROSITE" id="PS50181"/>
    </source>
</evidence>
<proteinExistence type="predicted"/>
<name>A0A067DNS9_CITSI</name>
<evidence type="ECO:0000313" key="3">
    <source>
        <dbReference type="Proteomes" id="UP000027120"/>
    </source>
</evidence>
<keyword evidence="3" id="KW-1185">Reference proteome</keyword>
<protein>
    <recommendedName>
        <fullName evidence="1">F-box domain-containing protein</fullName>
    </recommendedName>
</protein>
<dbReference type="STRING" id="2711.A0A067DNS9"/>
<dbReference type="PANTHER" id="PTHR31900">
    <property type="entry name" value="F-BOX/RNI SUPERFAMILY PROTEIN-RELATED"/>
    <property type="match status" value="1"/>
</dbReference>
<dbReference type="Pfam" id="PF00646">
    <property type="entry name" value="F-box"/>
    <property type="match status" value="1"/>
</dbReference>
<dbReference type="SUPFAM" id="SSF81383">
    <property type="entry name" value="F-box domain"/>
    <property type="match status" value="1"/>
</dbReference>
<dbReference type="Proteomes" id="UP000027120">
    <property type="component" value="Unassembled WGS sequence"/>
</dbReference>